<keyword evidence="2" id="KW-1185">Reference proteome</keyword>
<evidence type="ECO:0000313" key="1">
    <source>
        <dbReference type="EMBL" id="KAK3753592.1"/>
    </source>
</evidence>
<proteinExistence type="predicted"/>
<evidence type="ECO:0000313" key="2">
    <source>
        <dbReference type="Proteomes" id="UP001283361"/>
    </source>
</evidence>
<dbReference type="AlphaFoldDB" id="A0AAE1D2E8"/>
<protein>
    <submittedName>
        <fullName evidence="1">Uncharacterized protein</fullName>
    </submittedName>
</protein>
<dbReference type="EMBL" id="JAWDGP010005700">
    <property type="protein sequence ID" value="KAK3753592.1"/>
    <property type="molecule type" value="Genomic_DNA"/>
</dbReference>
<organism evidence="1 2">
    <name type="scientific">Elysia crispata</name>
    <name type="common">lettuce slug</name>
    <dbReference type="NCBI Taxonomy" id="231223"/>
    <lineage>
        <taxon>Eukaryota</taxon>
        <taxon>Metazoa</taxon>
        <taxon>Spiralia</taxon>
        <taxon>Lophotrochozoa</taxon>
        <taxon>Mollusca</taxon>
        <taxon>Gastropoda</taxon>
        <taxon>Heterobranchia</taxon>
        <taxon>Euthyneura</taxon>
        <taxon>Panpulmonata</taxon>
        <taxon>Sacoglossa</taxon>
        <taxon>Placobranchoidea</taxon>
        <taxon>Plakobranchidae</taxon>
        <taxon>Elysia</taxon>
    </lineage>
</organism>
<comment type="caution">
    <text evidence="1">The sequence shown here is derived from an EMBL/GenBank/DDBJ whole genome shotgun (WGS) entry which is preliminary data.</text>
</comment>
<accession>A0AAE1D2E8</accession>
<reference evidence="1" key="1">
    <citation type="journal article" date="2023" name="G3 (Bethesda)">
        <title>A reference genome for the long-term kleptoplast-retaining sea slug Elysia crispata morphotype clarki.</title>
        <authorList>
            <person name="Eastman K.E."/>
            <person name="Pendleton A.L."/>
            <person name="Shaikh M.A."/>
            <person name="Suttiyut T."/>
            <person name="Ogas R."/>
            <person name="Tomko P."/>
            <person name="Gavelis G."/>
            <person name="Widhalm J.R."/>
            <person name="Wisecaver J.H."/>
        </authorList>
    </citation>
    <scope>NUCLEOTIDE SEQUENCE</scope>
    <source>
        <strain evidence="1">ECLA1</strain>
    </source>
</reference>
<sequence length="112" mass="13228">MFIFFTLPLTKRLGNPIFPHSPVVQRPKSESHEKRIAKPLRRRSWLQPVYFRCARLRHSLRTRIVACLVSCSGPPSPQRMFTICWRFQQSWRRGSRTWCVGETGENSSRLTQ</sequence>
<name>A0AAE1D2E8_9GAST</name>
<gene>
    <name evidence="1" type="ORF">RRG08_010011</name>
</gene>
<dbReference type="Proteomes" id="UP001283361">
    <property type="component" value="Unassembled WGS sequence"/>
</dbReference>